<proteinExistence type="predicted"/>
<evidence type="ECO:0000313" key="2">
    <source>
        <dbReference type="Proteomes" id="UP000509367"/>
    </source>
</evidence>
<gene>
    <name evidence="1" type="ORF">HTY61_02270</name>
</gene>
<protein>
    <submittedName>
        <fullName evidence="1">Uncharacterized protein</fullName>
    </submittedName>
</protein>
<evidence type="ECO:0000313" key="1">
    <source>
        <dbReference type="EMBL" id="QKV17372.1"/>
    </source>
</evidence>
<dbReference type="AlphaFoldDB" id="A0A6N1VDS5"/>
<organism evidence="1 2">
    <name type="scientific">Oricola thermophila</name>
    <dbReference type="NCBI Taxonomy" id="2742145"/>
    <lineage>
        <taxon>Bacteria</taxon>
        <taxon>Pseudomonadati</taxon>
        <taxon>Pseudomonadota</taxon>
        <taxon>Alphaproteobacteria</taxon>
        <taxon>Hyphomicrobiales</taxon>
        <taxon>Ahrensiaceae</taxon>
        <taxon>Oricola</taxon>
    </lineage>
</organism>
<dbReference type="EMBL" id="CP054836">
    <property type="protein sequence ID" value="QKV17372.1"/>
    <property type="molecule type" value="Genomic_DNA"/>
</dbReference>
<sequence>MPTRTRRTTASFRHSFFLAALGSPQPAGEYDIDEDEQAVEGRSWVAWHRVATFIHLPARREGARSRQMVKIDHAELEAALVLDEKRGSEPENRTQ</sequence>
<keyword evidence="2" id="KW-1185">Reference proteome</keyword>
<accession>A0A6N1VDS5</accession>
<name>A0A6N1VDS5_9HYPH</name>
<dbReference type="KEGG" id="orm:HTY61_02270"/>
<dbReference type="RefSeq" id="WP_175275268.1">
    <property type="nucleotide sequence ID" value="NZ_CP054836.1"/>
</dbReference>
<reference evidence="1 2" key="1">
    <citation type="submission" date="2020-06" db="EMBL/GenBank/DDBJ databases">
        <title>Oricola thermophila sp. nov. isolated from a tidal sediments.</title>
        <authorList>
            <person name="Kwon K.K."/>
            <person name="Yang S.-H."/>
            <person name="Park M.-J."/>
        </authorList>
    </citation>
    <scope>NUCLEOTIDE SEQUENCE [LARGE SCALE GENOMIC DNA]</scope>
    <source>
        <strain evidence="1 2">MEBiC13590</strain>
    </source>
</reference>
<dbReference type="Proteomes" id="UP000509367">
    <property type="component" value="Chromosome"/>
</dbReference>